<feature type="compositionally biased region" description="Polar residues" evidence="1">
    <location>
        <begin position="294"/>
        <end position="322"/>
    </location>
</feature>
<evidence type="ECO:0000256" key="1">
    <source>
        <dbReference type="SAM" id="MobiDB-lite"/>
    </source>
</evidence>
<name>A0A0D0BLW9_9AGAR</name>
<reference evidence="2 3" key="1">
    <citation type="submission" date="2014-04" db="EMBL/GenBank/DDBJ databases">
        <title>Evolutionary Origins and Diversification of the Mycorrhizal Mutualists.</title>
        <authorList>
            <consortium name="DOE Joint Genome Institute"/>
            <consortium name="Mycorrhizal Genomics Consortium"/>
            <person name="Kohler A."/>
            <person name="Kuo A."/>
            <person name="Nagy L.G."/>
            <person name="Floudas D."/>
            <person name="Copeland A."/>
            <person name="Barry K.W."/>
            <person name="Cichocki N."/>
            <person name="Veneault-Fourrey C."/>
            <person name="LaButti K."/>
            <person name="Lindquist E.A."/>
            <person name="Lipzen A."/>
            <person name="Lundell T."/>
            <person name="Morin E."/>
            <person name="Murat C."/>
            <person name="Riley R."/>
            <person name="Ohm R."/>
            <person name="Sun H."/>
            <person name="Tunlid A."/>
            <person name="Henrissat B."/>
            <person name="Grigoriev I.V."/>
            <person name="Hibbett D.S."/>
            <person name="Martin F."/>
        </authorList>
    </citation>
    <scope>NUCLEOTIDE SEQUENCE [LARGE SCALE GENOMIC DNA]</scope>
    <source>
        <strain evidence="2 3">FD-317 M1</strain>
    </source>
</reference>
<feature type="compositionally biased region" description="Basic and acidic residues" evidence="1">
    <location>
        <begin position="515"/>
        <end position="524"/>
    </location>
</feature>
<feature type="region of interest" description="Disordered" evidence="1">
    <location>
        <begin position="143"/>
        <end position="322"/>
    </location>
</feature>
<dbReference type="AlphaFoldDB" id="A0A0D0BLW9"/>
<proteinExistence type="predicted"/>
<evidence type="ECO:0000313" key="2">
    <source>
        <dbReference type="EMBL" id="KIK55811.1"/>
    </source>
</evidence>
<organism evidence="2 3">
    <name type="scientific">Collybiopsis luxurians FD-317 M1</name>
    <dbReference type="NCBI Taxonomy" id="944289"/>
    <lineage>
        <taxon>Eukaryota</taxon>
        <taxon>Fungi</taxon>
        <taxon>Dikarya</taxon>
        <taxon>Basidiomycota</taxon>
        <taxon>Agaricomycotina</taxon>
        <taxon>Agaricomycetes</taxon>
        <taxon>Agaricomycetidae</taxon>
        <taxon>Agaricales</taxon>
        <taxon>Marasmiineae</taxon>
        <taxon>Omphalotaceae</taxon>
        <taxon>Collybiopsis</taxon>
        <taxon>Collybiopsis luxurians</taxon>
    </lineage>
</organism>
<feature type="compositionally biased region" description="Polar residues" evidence="1">
    <location>
        <begin position="216"/>
        <end position="229"/>
    </location>
</feature>
<dbReference type="Proteomes" id="UP000053593">
    <property type="component" value="Unassembled WGS sequence"/>
</dbReference>
<dbReference type="EMBL" id="KN834803">
    <property type="protein sequence ID" value="KIK55811.1"/>
    <property type="molecule type" value="Genomic_DNA"/>
</dbReference>
<evidence type="ECO:0000313" key="3">
    <source>
        <dbReference type="Proteomes" id="UP000053593"/>
    </source>
</evidence>
<feature type="compositionally biased region" description="Acidic residues" evidence="1">
    <location>
        <begin position="467"/>
        <end position="476"/>
    </location>
</feature>
<protein>
    <submittedName>
        <fullName evidence="2">Uncharacterized protein</fullName>
    </submittedName>
</protein>
<dbReference type="HOGENOM" id="CLU_381324_0_0_1"/>
<gene>
    <name evidence="2" type="ORF">GYMLUDRAFT_248405</name>
</gene>
<feature type="compositionally biased region" description="Polar residues" evidence="1">
    <location>
        <begin position="162"/>
        <end position="203"/>
    </location>
</feature>
<feature type="region of interest" description="Disordered" evidence="1">
    <location>
        <begin position="467"/>
        <end position="530"/>
    </location>
</feature>
<feature type="compositionally biased region" description="Pro residues" evidence="1">
    <location>
        <begin position="241"/>
        <end position="254"/>
    </location>
</feature>
<accession>A0A0D0BLW9</accession>
<keyword evidence="3" id="KW-1185">Reference proteome</keyword>
<sequence length="726" mass="78054">MSIYQCLDGFRSKSLLALVSVTTTGSSKNPRVPAIGILSSSSTFAEPNSSLESTSTILTEAVKAEDDASEFRSPNSTHIKLSRSLAPVELSSALEASRVDVVGQYSPDLPAIETLFEATLDESDDDIDQLYLSEDEVDELLSASDGTMDNEVPNLQAERSKNNLPTSFSTSGLSPDCFSSHTAQATPYPSLDRSPTLQASSSPDAAEQGGHEIGQSPATKFSPILTSATGDDDMSEAISPDPVPPLLPPPPTSTPLPSFNSTPVDLAQALLSPNRNIPQTEGISRSRSPRPVLASQSPGFTSQPSSSDNTAGQNRRGTHQGSLKESVLILGTCNDSLGIAVPPHSARLTPSSHSPHLTILSAAPNRSPSLTLIPSLVTDSMSKIHPPTLNDEPVAVFDLSGLDDDAVESYGEIEFLAGSTIFFRPCPTQPTGSQAIPPVLVQNPRQIGTGDSTENAIDLDLIAEEEEDAGAEEEEEVVYKGRKAGPARVRPEDADDPADEVQYVGRSQRYSPFRSSEKRVKPDSGYDDSSEDEIMDFSREEYMASVQSQISSPPLVRKRGRVSVSVANDGGASRWREGEKISSLSSVNHVGSPMSPMSPIRRPVTVTSSTQPALGYYDQSSAQHAGSSDSDNFLTGIPDTSAPGPPYIWHLRLLYRKGHNSKSQVHCACCAHHFSKTAKYELIHHARNMHAESTLYRNVVRMSEEGVDAYITRQRERRKNVRSAAV</sequence>
<feature type="compositionally biased region" description="Polar residues" evidence="1">
    <location>
        <begin position="271"/>
        <end position="286"/>
    </location>
</feature>